<evidence type="ECO:0000313" key="1">
    <source>
        <dbReference type="EMBL" id="CAJ2669719.1"/>
    </source>
</evidence>
<keyword evidence="2" id="KW-1185">Reference proteome</keyword>
<protein>
    <submittedName>
        <fullName evidence="1">Uncharacterized protein</fullName>
    </submittedName>
</protein>
<organism evidence="1 2">
    <name type="scientific">Trifolium pratense</name>
    <name type="common">Red clover</name>
    <dbReference type="NCBI Taxonomy" id="57577"/>
    <lineage>
        <taxon>Eukaryota</taxon>
        <taxon>Viridiplantae</taxon>
        <taxon>Streptophyta</taxon>
        <taxon>Embryophyta</taxon>
        <taxon>Tracheophyta</taxon>
        <taxon>Spermatophyta</taxon>
        <taxon>Magnoliopsida</taxon>
        <taxon>eudicotyledons</taxon>
        <taxon>Gunneridae</taxon>
        <taxon>Pentapetalae</taxon>
        <taxon>rosids</taxon>
        <taxon>fabids</taxon>
        <taxon>Fabales</taxon>
        <taxon>Fabaceae</taxon>
        <taxon>Papilionoideae</taxon>
        <taxon>50 kb inversion clade</taxon>
        <taxon>NPAAA clade</taxon>
        <taxon>Hologalegina</taxon>
        <taxon>IRL clade</taxon>
        <taxon>Trifolieae</taxon>
        <taxon>Trifolium</taxon>
    </lineage>
</organism>
<evidence type="ECO:0000313" key="2">
    <source>
        <dbReference type="Proteomes" id="UP001177021"/>
    </source>
</evidence>
<name>A0ACB0LNR1_TRIPR</name>
<reference evidence="1" key="1">
    <citation type="submission" date="2023-10" db="EMBL/GenBank/DDBJ databases">
        <authorList>
            <person name="Rodriguez Cubillos JULIANA M."/>
            <person name="De Vega J."/>
        </authorList>
    </citation>
    <scope>NUCLEOTIDE SEQUENCE</scope>
</reference>
<proteinExistence type="predicted"/>
<dbReference type="Proteomes" id="UP001177021">
    <property type="component" value="Unassembled WGS sequence"/>
</dbReference>
<gene>
    <name evidence="1" type="ORF">MILVUS5_LOCUS33867</name>
</gene>
<accession>A0ACB0LNR1</accession>
<dbReference type="EMBL" id="CASHSV030000615">
    <property type="protein sequence ID" value="CAJ2669719.1"/>
    <property type="molecule type" value="Genomic_DNA"/>
</dbReference>
<sequence length="80" mass="9425">MIQMHPFTPILKFNKIRLLLTSLSIDFAIWVISILHFMYWQRFSSLVSIPFVMLMKGLCLNGEVLRKIDRWDVEPNVESG</sequence>
<comment type="caution">
    <text evidence="1">The sequence shown here is derived from an EMBL/GenBank/DDBJ whole genome shotgun (WGS) entry which is preliminary data.</text>
</comment>